<dbReference type="PANTHER" id="PTHR43963:SF6">
    <property type="entry name" value="CHAIN DEHYDROGENASE FAMILY PROTEIN, PUTATIVE (AFU_ORTHOLOGUE AFUA_3G15350)-RELATED"/>
    <property type="match status" value="1"/>
</dbReference>
<evidence type="ECO:0000256" key="3">
    <source>
        <dbReference type="ARBA" id="ARBA00023002"/>
    </source>
</evidence>
<dbReference type="RefSeq" id="WP_148621753.1">
    <property type="nucleotide sequence ID" value="NZ_SDGZ01000004.1"/>
</dbReference>
<evidence type="ECO:0000256" key="4">
    <source>
        <dbReference type="RuleBase" id="RU000363"/>
    </source>
</evidence>
<dbReference type="SUPFAM" id="SSF51735">
    <property type="entry name" value="NAD(P)-binding Rossmann-fold domains"/>
    <property type="match status" value="1"/>
</dbReference>
<gene>
    <name evidence="5" type="ORF">ESZ50_01100</name>
</gene>
<accession>A0A6C2CBV9</accession>
<dbReference type="OrthoDB" id="5786478at2"/>
<dbReference type="PANTHER" id="PTHR43963">
    <property type="entry name" value="CARBONYL REDUCTASE 1-RELATED"/>
    <property type="match status" value="1"/>
</dbReference>
<comment type="similarity">
    <text evidence="1 4">Belongs to the short-chain dehydrogenases/reductases (SDR) family.</text>
</comment>
<keyword evidence="6" id="KW-1185">Reference proteome</keyword>
<comment type="caution">
    <text evidence="5">The sequence shown here is derived from an EMBL/GenBank/DDBJ whole genome shotgun (WGS) entry which is preliminary data.</text>
</comment>
<keyword evidence="3" id="KW-0560">Oxidoreductase</keyword>
<evidence type="ECO:0000313" key="5">
    <source>
        <dbReference type="EMBL" id="TYC50843.1"/>
    </source>
</evidence>
<sequence>MKALITGANKGIGFAIATEMAKQGIEVFVGARSKDRGLAAVNELVSKGLKAHYVQIDLQDQASIELAASEIDDLDILVNNAGIPDSPKAGQPALQMDKAVEEYSNDDLRLTMEVNFLGTHAVINQFLPKMTTTGKIINLTVPIQPNEFWHPLAYMTSKAALNAMIMAYAWEFDAKHQQRQIFGVLPGAIATDLNGTTVGDLGGLVRSSEDAGKLITKLALDSVNHNGEIVQYDGKILSDYEAQLR</sequence>
<protein>
    <submittedName>
        <fullName evidence="5">SDR family NAD(P)-dependent oxidoreductase</fullName>
    </submittedName>
</protein>
<name>A0A6C2CBV9_9LACO</name>
<evidence type="ECO:0000256" key="2">
    <source>
        <dbReference type="ARBA" id="ARBA00022857"/>
    </source>
</evidence>
<keyword evidence="2" id="KW-0521">NADP</keyword>
<dbReference type="Pfam" id="PF00106">
    <property type="entry name" value="adh_short"/>
    <property type="match status" value="1"/>
</dbReference>
<organism evidence="5 6">
    <name type="scientific">Weissella muntiaci</name>
    <dbReference type="NCBI Taxonomy" id="2508881"/>
    <lineage>
        <taxon>Bacteria</taxon>
        <taxon>Bacillati</taxon>
        <taxon>Bacillota</taxon>
        <taxon>Bacilli</taxon>
        <taxon>Lactobacillales</taxon>
        <taxon>Lactobacillaceae</taxon>
        <taxon>Weissella</taxon>
    </lineage>
</organism>
<evidence type="ECO:0000256" key="1">
    <source>
        <dbReference type="ARBA" id="ARBA00006484"/>
    </source>
</evidence>
<dbReference type="GO" id="GO:0016491">
    <property type="term" value="F:oxidoreductase activity"/>
    <property type="evidence" value="ECO:0007669"/>
    <property type="project" value="UniProtKB-KW"/>
</dbReference>
<reference evidence="5 6" key="1">
    <citation type="submission" date="2019-01" db="EMBL/GenBank/DDBJ databases">
        <title>Weissella sp. nov., a novel lactic acid bacterium isolated from animal feces.</title>
        <authorList>
            <person name="Wang L.-T."/>
        </authorList>
    </citation>
    <scope>NUCLEOTIDE SEQUENCE [LARGE SCALE GENOMIC DNA]</scope>
    <source>
        <strain evidence="5 6">8H-2</strain>
    </source>
</reference>
<proteinExistence type="inferred from homology"/>
<dbReference type="PRINTS" id="PR00080">
    <property type="entry name" value="SDRFAMILY"/>
</dbReference>
<dbReference type="AlphaFoldDB" id="A0A6C2CBV9"/>
<dbReference type="Gene3D" id="3.40.50.720">
    <property type="entry name" value="NAD(P)-binding Rossmann-like Domain"/>
    <property type="match status" value="1"/>
</dbReference>
<dbReference type="InterPro" id="IPR002347">
    <property type="entry name" value="SDR_fam"/>
</dbReference>
<dbReference type="PRINTS" id="PR00081">
    <property type="entry name" value="GDHRDH"/>
</dbReference>
<dbReference type="Proteomes" id="UP000371977">
    <property type="component" value="Unassembled WGS sequence"/>
</dbReference>
<evidence type="ECO:0000313" key="6">
    <source>
        <dbReference type="Proteomes" id="UP000371977"/>
    </source>
</evidence>
<dbReference type="EMBL" id="SDGZ01000004">
    <property type="protein sequence ID" value="TYC50843.1"/>
    <property type="molecule type" value="Genomic_DNA"/>
</dbReference>
<dbReference type="InterPro" id="IPR036291">
    <property type="entry name" value="NAD(P)-bd_dom_sf"/>
</dbReference>